<keyword evidence="2" id="KW-0378">Hydrolase</keyword>
<dbReference type="InterPro" id="IPR005152">
    <property type="entry name" value="Lipase_secreted"/>
</dbReference>
<dbReference type="PIRSF" id="PIRSF029171">
    <property type="entry name" value="Esterase_LipA"/>
    <property type="match status" value="1"/>
</dbReference>
<dbReference type="GO" id="GO:0016042">
    <property type="term" value="P:lipid catabolic process"/>
    <property type="evidence" value="ECO:0007669"/>
    <property type="project" value="InterPro"/>
</dbReference>
<feature type="signal peptide" evidence="1">
    <location>
        <begin position="1"/>
        <end position="16"/>
    </location>
</feature>
<name>A0A846WH27_9ACTN</name>
<organism evidence="2 3">
    <name type="scientific">Gordonia polyisoprenivorans</name>
    <dbReference type="NCBI Taxonomy" id="84595"/>
    <lineage>
        <taxon>Bacteria</taxon>
        <taxon>Bacillati</taxon>
        <taxon>Actinomycetota</taxon>
        <taxon>Actinomycetes</taxon>
        <taxon>Mycobacteriales</taxon>
        <taxon>Gordoniaceae</taxon>
        <taxon>Gordonia</taxon>
    </lineage>
</organism>
<accession>A0A846WH27</accession>
<dbReference type="Gene3D" id="3.40.50.1820">
    <property type="entry name" value="alpha/beta hydrolase"/>
    <property type="match status" value="2"/>
</dbReference>
<dbReference type="EMBL" id="JAAXPC010000001">
    <property type="protein sequence ID" value="NKY00366.1"/>
    <property type="molecule type" value="Genomic_DNA"/>
</dbReference>
<keyword evidence="1" id="KW-0732">Signal</keyword>
<feature type="chain" id="PRO_5039609456" evidence="1">
    <location>
        <begin position="17"/>
        <end position="416"/>
    </location>
</feature>
<evidence type="ECO:0000256" key="1">
    <source>
        <dbReference type="SAM" id="SignalP"/>
    </source>
</evidence>
<evidence type="ECO:0000313" key="2">
    <source>
        <dbReference type="EMBL" id="NKY00366.1"/>
    </source>
</evidence>
<dbReference type="PANTHER" id="PTHR34853">
    <property type="match status" value="1"/>
</dbReference>
<dbReference type="Proteomes" id="UP000563898">
    <property type="component" value="Unassembled WGS sequence"/>
</dbReference>
<protein>
    <submittedName>
        <fullName evidence="2">Alpha/beta hydrolase</fullName>
    </submittedName>
</protein>
<dbReference type="GO" id="GO:0004806">
    <property type="term" value="F:triacylglycerol lipase activity"/>
    <property type="evidence" value="ECO:0007669"/>
    <property type="project" value="InterPro"/>
</dbReference>
<dbReference type="Pfam" id="PF03583">
    <property type="entry name" value="LIP"/>
    <property type="match status" value="1"/>
</dbReference>
<dbReference type="SUPFAM" id="SSF53474">
    <property type="entry name" value="alpha/beta-Hydrolases"/>
    <property type="match status" value="1"/>
</dbReference>
<dbReference type="PANTHER" id="PTHR34853:SF1">
    <property type="entry name" value="LIPASE 5"/>
    <property type="match status" value="1"/>
</dbReference>
<reference evidence="2 3" key="1">
    <citation type="submission" date="2020-04" db="EMBL/GenBank/DDBJ databases">
        <title>MicrobeNet Type strains.</title>
        <authorList>
            <person name="Nicholson A.C."/>
        </authorList>
    </citation>
    <scope>NUCLEOTIDE SEQUENCE [LARGE SCALE GENOMIC DNA]</scope>
    <source>
        <strain evidence="2 3">ATCC BAA-14</strain>
    </source>
</reference>
<gene>
    <name evidence="2" type="ORF">HGA05_02055</name>
</gene>
<dbReference type="AlphaFoldDB" id="A0A846WH27"/>
<sequence>MIVLAATMILGASACAAHDDQPGAIALAPDVSGSPLVTPEPAPSVDRAAGGSAPGSVLTVGMAGSEDIAPITELGAVVHRVEYRSTSGITGQPTVVSGVVAVPGGRPPAGGWVTVALGHGNSGVRHKCGPSLYTNLLGNDVIIAALLYNGFAVAMTDYQGLGMDDADNPFLDARTYGYNMIDAVRAARATYPSLSDKWISYGVSLGGMAAWAAGDLADSYGGGLDLLGTVGLVPVSNMRDLVTKAEAGTLTRDQYPLLAYLIDALSRVLPDQFNADDYRSSYAKSVWEEVLNCIPAGNFAGQLRATASLGPQDLRPRTAAAGQRLYDWLDRTGLPLGTGNFGGKPFFIMYGSDDPLIDWPWTARVIAQSCRQGGHIQAIKRIGETHATLDSSQSVAWMRSLVNGGPTPPANCGDLP</sequence>
<dbReference type="InterPro" id="IPR029058">
    <property type="entry name" value="AB_hydrolase_fold"/>
</dbReference>
<proteinExistence type="predicted"/>
<comment type="caution">
    <text evidence="2">The sequence shown here is derived from an EMBL/GenBank/DDBJ whole genome shotgun (WGS) entry which is preliminary data.</text>
</comment>
<evidence type="ECO:0000313" key="3">
    <source>
        <dbReference type="Proteomes" id="UP000563898"/>
    </source>
</evidence>
<dbReference type="RefSeq" id="WP_006372643.1">
    <property type="nucleotide sequence ID" value="NZ_CP085887.1"/>
</dbReference>